<accession>A0ACB7J6H6</accession>
<name>A0ACB7J6H6_PLECO</name>
<sequence length="771" mass="85102">MNLERSKHLEEALALFVHIWRVLGTPHCHPDLNGDHPRDRLPSHSARYKDPYRTWKPTQHAAAMSTAEYPPEILFTICAHVYSACLPAYPVSLDPLIAADHGIPTALPSAMPPGNWPEPVSRRTLASLCLVNHAWHAAAKPWLWRKLEVRLPRSWLSLVEEIAWDYDEGQVEMVVEDTIKAAALASRASISSMDQESTSKLEENLLDSLTEPDSSVPLELLSPVVSRDPSPRRLRQKSKSPARWRIMRSISDAIQDYMDRRDAGVYVPVPNDPRPGRFVRHLDFNHFRTIGIRRSIDEGVNSRFVTGDRVEALIKECPNLLTFGATEYMFVTSPVIELLLRGAPSRGRGRPSRGRGLVITDANDVEEDDRERRRECRELAAIDLTGCVSAVFVNSLTEFVNTYLLTQDNSTERQASRHQEEPLVFPGLQRLGLRGVKSILPNVLTPLVLSFPSLTHLDLSGTRATPELLDALGASSSVRLKSLALARCIRLTSESIRDLLVNSPVTSQLQELNLYGDMTFTSPLTTEHLRDIVALAPCFQSGDLVYLDLSSSPVTREILLDLCLPQLSLRSFGLSYIPDLELKAVSEFIRTKARNVEILTLVGTSPELDCGLRTGGINGAPRGSARQSSVSLHTQLIRPLCTPPFTLNLTSTPTPPKPPLTRLRVIELSTPMLGGLGAGAGAWKIVRSKGGRGWYVDTASGWVSESSGSVLRRDLPAGHPLRAEIEKLSEANGNVSSGVGWHARKMEILHGHGMLGREDGLYGAVSFAYQG</sequence>
<evidence type="ECO:0000313" key="1">
    <source>
        <dbReference type="EMBL" id="KAG9224856.1"/>
    </source>
</evidence>
<dbReference type="Proteomes" id="UP000824881">
    <property type="component" value="Unassembled WGS sequence"/>
</dbReference>
<gene>
    <name evidence="1" type="ORF">CCMSSC00406_0001993</name>
</gene>
<protein>
    <submittedName>
        <fullName evidence="1">Uncharacterized protein</fullName>
    </submittedName>
</protein>
<reference evidence="1 2" key="1">
    <citation type="journal article" date="2021" name="Appl. Environ. Microbiol.">
        <title>Genetic linkage and physical mapping for an oyster mushroom Pleurotus cornucopiae and QTL analysis for the trait cap color.</title>
        <authorList>
            <person name="Zhang Y."/>
            <person name="Gao W."/>
            <person name="Sonnenberg A."/>
            <person name="Chen Q."/>
            <person name="Zhang J."/>
            <person name="Huang C."/>
        </authorList>
    </citation>
    <scope>NUCLEOTIDE SEQUENCE [LARGE SCALE GENOMIC DNA]</scope>
    <source>
        <strain evidence="1">CCMSSC00406</strain>
    </source>
</reference>
<dbReference type="EMBL" id="WQMT02000003">
    <property type="protein sequence ID" value="KAG9224856.1"/>
    <property type="molecule type" value="Genomic_DNA"/>
</dbReference>
<comment type="caution">
    <text evidence="1">The sequence shown here is derived from an EMBL/GenBank/DDBJ whole genome shotgun (WGS) entry which is preliminary data.</text>
</comment>
<organism evidence="1 2">
    <name type="scientific">Pleurotus cornucopiae</name>
    <name type="common">Cornucopia mushroom</name>
    <dbReference type="NCBI Taxonomy" id="5321"/>
    <lineage>
        <taxon>Eukaryota</taxon>
        <taxon>Fungi</taxon>
        <taxon>Dikarya</taxon>
        <taxon>Basidiomycota</taxon>
        <taxon>Agaricomycotina</taxon>
        <taxon>Agaricomycetes</taxon>
        <taxon>Agaricomycetidae</taxon>
        <taxon>Agaricales</taxon>
        <taxon>Pleurotineae</taxon>
        <taxon>Pleurotaceae</taxon>
        <taxon>Pleurotus</taxon>
    </lineage>
</organism>
<keyword evidence="2" id="KW-1185">Reference proteome</keyword>
<proteinExistence type="predicted"/>
<evidence type="ECO:0000313" key="2">
    <source>
        <dbReference type="Proteomes" id="UP000824881"/>
    </source>
</evidence>